<evidence type="ECO:0000256" key="7">
    <source>
        <dbReference type="RuleBase" id="RU363032"/>
    </source>
</evidence>
<dbReference type="Proteomes" id="UP001210339">
    <property type="component" value="Chromosome"/>
</dbReference>
<dbReference type="Pfam" id="PF00528">
    <property type="entry name" value="BPD_transp_1"/>
    <property type="match status" value="1"/>
</dbReference>
<evidence type="ECO:0000256" key="4">
    <source>
        <dbReference type="ARBA" id="ARBA00022692"/>
    </source>
</evidence>
<proteinExistence type="inferred from homology"/>
<dbReference type="RefSeq" id="WP_271191464.1">
    <property type="nucleotide sequence ID" value="NZ_CP115667.1"/>
</dbReference>
<feature type="domain" description="ABC transmembrane type-1" evidence="8">
    <location>
        <begin position="75"/>
        <end position="264"/>
    </location>
</feature>
<dbReference type="SUPFAM" id="SSF161098">
    <property type="entry name" value="MetI-like"/>
    <property type="match status" value="1"/>
</dbReference>
<sequence>MTLRYVFRVLRRHRGACFAVAFLIVLTALALLAPLFPVDPNALDLEHMMEGPSSLHWFGTDELGRDYFIRSLYGARVSLFVGVLAMLTALSLGVIVGLVSGYFGGWVDEVLMRLIDVLSSIPWIILVTVVGLFLKRGLSSIIIVIGIFGWMSIARLVRAEVLSLKEREYVQYAQFIHTPALAILRRHLLPGVLPTIITSATSGVAGAILTESSLSFLGLGVQQPMSSLGSMLTQAQATLQQAPYMAIIPGLIIFLTIYSFNKLGDVAKTLAWGSEEDNLD</sequence>
<feature type="transmembrane region" description="Helical" evidence="7">
    <location>
        <begin position="242"/>
        <end position="260"/>
    </location>
</feature>
<feature type="transmembrane region" description="Helical" evidence="7">
    <location>
        <begin position="77"/>
        <end position="102"/>
    </location>
</feature>
<evidence type="ECO:0000313" key="9">
    <source>
        <dbReference type="EMBL" id="WBW49933.1"/>
    </source>
</evidence>
<evidence type="ECO:0000259" key="8">
    <source>
        <dbReference type="PROSITE" id="PS50928"/>
    </source>
</evidence>
<gene>
    <name evidence="9" type="ORF">O6R05_07995</name>
</gene>
<dbReference type="InterPro" id="IPR035906">
    <property type="entry name" value="MetI-like_sf"/>
</dbReference>
<evidence type="ECO:0000256" key="3">
    <source>
        <dbReference type="ARBA" id="ARBA00022475"/>
    </source>
</evidence>
<dbReference type="CDD" id="cd06261">
    <property type="entry name" value="TM_PBP2"/>
    <property type="match status" value="1"/>
</dbReference>
<dbReference type="Pfam" id="PF12911">
    <property type="entry name" value="OppC_N"/>
    <property type="match status" value="1"/>
</dbReference>
<dbReference type="PROSITE" id="PS50928">
    <property type="entry name" value="ABC_TM1"/>
    <property type="match status" value="1"/>
</dbReference>
<keyword evidence="2 7" id="KW-0813">Transport</keyword>
<dbReference type="PANTHER" id="PTHR43386">
    <property type="entry name" value="OLIGOPEPTIDE TRANSPORT SYSTEM PERMEASE PROTEIN APPC"/>
    <property type="match status" value="1"/>
</dbReference>
<name>A0ABY7QVJ8_9FIRM</name>
<dbReference type="Gene3D" id="1.10.3720.10">
    <property type="entry name" value="MetI-like"/>
    <property type="match status" value="1"/>
</dbReference>
<dbReference type="InterPro" id="IPR000515">
    <property type="entry name" value="MetI-like"/>
</dbReference>
<organism evidence="9 10">
    <name type="scientific">Peptoniphilus equinus</name>
    <dbReference type="NCBI Taxonomy" id="3016343"/>
    <lineage>
        <taxon>Bacteria</taxon>
        <taxon>Bacillati</taxon>
        <taxon>Bacillota</taxon>
        <taxon>Tissierellia</taxon>
        <taxon>Tissierellales</taxon>
        <taxon>Peptoniphilaceae</taxon>
        <taxon>Peptoniphilus</taxon>
    </lineage>
</organism>
<dbReference type="PANTHER" id="PTHR43386:SF1">
    <property type="entry name" value="D,D-DIPEPTIDE TRANSPORT SYSTEM PERMEASE PROTEIN DDPC-RELATED"/>
    <property type="match status" value="1"/>
</dbReference>
<protein>
    <submittedName>
        <fullName evidence="9">ABC transporter permease</fullName>
    </submittedName>
</protein>
<comment type="similarity">
    <text evidence="7">Belongs to the binding-protein-dependent transport system permease family.</text>
</comment>
<keyword evidence="6 7" id="KW-0472">Membrane</keyword>
<keyword evidence="10" id="KW-1185">Reference proteome</keyword>
<dbReference type="InterPro" id="IPR025966">
    <property type="entry name" value="OppC_N"/>
</dbReference>
<feature type="transmembrane region" description="Helical" evidence="7">
    <location>
        <begin position="114"/>
        <end position="134"/>
    </location>
</feature>
<comment type="subcellular location">
    <subcellularLocation>
        <location evidence="1 7">Cell membrane</location>
        <topology evidence="1 7">Multi-pass membrane protein</topology>
    </subcellularLocation>
</comment>
<evidence type="ECO:0000313" key="10">
    <source>
        <dbReference type="Proteomes" id="UP001210339"/>
    </source>
</evidence>
<dbReference type="InterPro" id="IPR050366">
    <property type="entry name" value="BP-dependent_transpt_permease"/>
</dbReference>
<keyword evidence="5 7" id="KW-1133">Transmembrane helix</keyword>
<evidence type="ECO:0000256" key="2">
    <source>
        <dbReference type="ARBA" id="ARBA00022448"/>
    </source>
</evidence>
<feature type="transmembrane region" description="Helical" evidence="7">
    <location>
        <begin position="140"/>
        <end position="157"/>
    </location>
</feature>
<keyword evidence="3" id="KW-1003">Cell membrane</keyword>
<evidence type="ECO:0000256" key="6">
    <source>
        <dbReference type="ARBA" id="ARBA00023136"/>
    </source>
</evidence>
<reference evidence="9 10" key="1">
    <citation type="submission" date="2023-01" db="EMBL/GenBank/DDBJ databases">
        <authorList>
            <person name="Lee S.H."/>
            <person name="Jung H.S."/>
            <person name="Yun J.U."/>
        </authorList>
    </citation>
    <scope>NUCLEOTIDE SEQUENCE [LARGE SCALE GENOMIC DNA]</scope>
    <source>
        <strain evidence="9 10">CBA3646</strain>
    </source>
</reference>
<dbReference type="EMBL" id="CP115667">
    <property type="protein sequence ID" value="WBW49933.1"/>
    <property type="molecule type" value="Genomic_DNA"/>
</dbReference>
<accession>A0ABY7QVJ8</accession>
<keyword evidence="4 7" id="KW-0812">Transmembrane</keyword>
<evidence type="ECO:0000256" key="5">
    <source>
        <dbReference type="ARBA" id="ARBA00022989"/>
    </source>
</evidence>
<evidence type="ECO:0000256" key="1">
    <source>
        <dbReference type="ARBA" id="ARBA00004651"/>
    </source>
</evidence>